<dbReference type="Pfam" id="PF00619">
    <property type="entry name" value="CARD"/>
    <property type="match status" value="2"/>
</dbReference>
<evidence type="ECO:0000259" key="1">
    <source>
        <dbReference type="PROSITE" id="PS50209"/>
    </source>
</evidence>
<dbReference type="PANTHER" id="PTHR15034:SF5">
    <property type="entry name" value="DEATH DOMAIN-CONTAINING PROTEIN CRADD"/>
    <property type="match status" value="1"/>
</dbReference>
<evidence type="ECO:0000313" key="2">
    <source>
        <dbReference type="Proteomes" id="UP000887566"/>
    </source>
</evidence>
<dbReference type="GO" id="GO:0002020">
    <property type="term" value="F:protease binding"/>
    <property type="evidence" value="ECO:0007669"/>
    <property type="project" value="InterPro"/>
</dbReference>
<dbReference type="CDD" id="cd01671">
    <property type="entry name" value="CARD"/>
    <property type="match status" value="2"/>
</dbReference>
<dbReference type="Proteomes" id="UP000887566">
    <property type="component" value="Unplaced"/>
</dbReference>
<dbReference type="PROSITE" id="PS50209">
    <property type="entry name" value="CARD"/>
    <property type="match status" value="2"/>
</dbReference>
<dbReference type="GO" id="GO:0042981">
    <property type="term" value="P:regulation of apoptotic process"/>
    <property type="evidence" value="ECO:0007669"/>
    <property type="project" value="InterPro"/>
</dbReference>
<dbReference type="InterPro" id="IPR001315">
    <property type="entry name" value="CARD"/>
</dbReference>
<dbReference type="InterPro" id="IPR011029">
    <property type="entry name" value="DEATH-like_dom_sf"/>
</dbReference>
<protein>
    <submittedName>
        <fullName evidence="3">CARD domain-containing protein</fullName>
    </submittedName>
</protein>
<keyword evidence="2" id="KW-1185">Reference proteome</keyword>
<dbReference type="Gene3D" id="1.10.533.10">
    <property type="entry name" value="Death Domain, Fas"/>
    <property type="match status" value="2"/>
</dbReference>
<feature type="domain" description="CARD" evidence="1">
    <location>
        <begin position="116"/>
        <end position="212"/>
    </location>
</feature>
<dbReference type="SUPFAM" id="SSF47986">
    <property type="entry name" value="DEATH domain"/>
    <property type="match status" value="2"/>
</dbReference>
<dbReference type="InterPro" id="IPR037939">
    <property type="entry name" value="CRADD"/>
</dbReference>
<dbReference type="SMART" id="SM00114">
    <property type="entry name" value="CARD"/>
    <property type="match status" value="2"/>
</dbReference>
<name>A0A914VY13_9BILA</name>
<evidence type="ECO:0000313" key="3">
    <source>
        <dbReference type="WBParaSite" id="PSAMB.scaffold2716size21669.g18850.t1"/>
    </source>
</evidence>
<reference evidence="3" key="1">
    <citation type="submission" date="2022-11" db="UniProtKB">
        <authorList>
            <consortium name="WormBaseParasite"/>
        </authorList>
    </citation>
    <scope>IDENTIFICATION</scope>
</reference>
<accession>A0A914VY13</accession>
<dbReference type="AlphaFoldDB" id="A0A914VY13"/>
<organism evidence="2 3">
    <name type="scientific">Plectus sambesii</name>
    <dbReference type="NCBI Taxonomy" id="2011161"/>
    <lineage>
        <taxon>Eukaryota</taxon>
        <taxon>Metazoa</taxon>
        <taxon>Ecdysozoa</taxon>
        <taxon>Nematoda</taxon>
        <taxon>Chromadorea</taxon>
        <taxon>Plectida</taxon>
        <taxon>Plectina</taxon>
        <taxon>Plectoidea</taxon>
        <taxon>Plectidae</taxon>
        <taxon>Plectus</taxon>
    </lineage>
</organism>
<proteinExistence type="predicted"/>
<sequence length="213" mass="24473">MDPDDLALLNKHHFRLVREMAPEGVVDHLISSGIFLEHHGNEIRKKSGYEEKNRELLKLLKQRGKFALKNFVEALEGTQQYELCKLMPKQSTKADSGQQMQLATSSESQSEGDSFVDKLKKLEHDQYKRALTRSLAYICENLLINEVLTQMETAEVIRTVVSKQIRSEKLDYNQNRELVDYLKKSSRDTFRTFIDALITTGQGQIAQKIADNL</sequence>
<dbReference type="PANTHER" id="PTHR15034">
    <property type="entry name" value="DEATH DOMAIN-CONTAINING PROTEIN CRADD"/>
    <property type="match status" value="1"/>
</dbReference>
<feature type="domain" description="CARD" evidence="1">
    <location>
        <begin position="1"/>
        <end position="90"/>
    </location>
</feature>
<dbReference type="WBParaSite" id="PSAMB.scaffold2716size21669.g18850.t1">
    <property type="protein sequence ID" value="PSAMB.scaffold2716size21669.g18850.t1"/>
    <property type="gene ID" value="PSAMB.scaffold2716size21669.g18850"/>
</dbReference>
<dbReference type="GO" id="GO:0070513">
    <property type="term" value="F:death domain binding"/>
    <property type="evidence" value="ECO:0007669"/>
    <property type="project" value="InterPro"/>
</dbReference>